<dbReference type="Proteomes" id="UP001456524">
    <property type="component" value="Unassembled WGS sequence"/>
</dbReference>
<organism evidence="1 2">
    <name type="scientific">Phyllosticta citrichinensis</name>
    <dbReference type="NCBI Taxonomy" id="1130410"/>
    <lineage>
        <taxon>Eukaryota</taxon>
        <taxon>Fungi</taxon>
        <taxon>Dikarya</taxon>
        <taxon>Ascomycota</taxon>
        <taxon>Pezizomycotina</taxon>
        <taxon>Dothideomycetes</taxon>
        <taxon>Dothideomycetes incertae sedis</taxon>
        <taxon>Botryosphaeriales</taxon>
        <taxon>Phyllostictaceae</taxon>
        <taxon>Phyllosticta</taxon>
    </lineage>
</organism>
<protein>
    <submittedName>
        <fullName evidence="1">Uncharacterized protein</fullName>
    </submittedName>
</protein>
<keyword evidence="2" id="KW-1185">Reference proteome</keyword>
<sequence>MVVLSEIFWNGAGIVTSPYSKELVLRRRLLHQAMTAKALESEGHSYDTMAYTDGFNMRPRRFECDIKVRSEKHREVLLAEEQEAWDVLKRFPAFD</sequence>
<proteinExistence type="predicted"/>
<dbReference type="EMBL" id="JBBWUH010000001">
    <property type="protein sequence ID" value="KAK8176887.1"/>
    <property type="molecule type" value="Genomic_DNA"/>
</dbReference>
<accession>A0ABR1Y4V2</accession>
<comment type="caution">
    <text evidence="1">The sequence shown here is derived from an EMBL/GenBank/DDBJ whole genome shotgun (WGS) entry which is preliminary data.</text>
</comment>
<evidence type="ECO:0000313" key="2">
    <source>
        <dbReference type="Proteomes" id="UP001456524"/>
    </source>
</evidence>
<reference evidence="1 2" key="1">
    <citation type="journal article" date="2022" name="G3 (Bethesda)">
        <title>Enemy or ally: a genomic approach to elucidate the lifestyle of Phyllosticta citrichinaensis.</title>
        <authorList>
            <person name="Buijs V.A."/>
            <person name="Groenewald J.Z."/>
            <person name="Haridas S."/>
            <person name="LaButti K.M."/>
            <person name="Lipzen A."/>
            <person name="Martin F.M."/>
            <person name="Barry K."/>
            <person name="Grigoriev I.V."/>
            <person name="Crous P.W."/>
            <person name="Seidl M.F."/>
        </authorList>
    </citation>
    <scope>NUCLEOTIDE SEQUENCE [LARGE SCALE GENOMIC DNA]</scope>
    <source>
        <strain evidence="1 2">CBS 129764</strain>
    </source>
</reference>
<name>A0ABR1Y4V2_9PEZI</name>
<evidence type="ECO:0000313" key="1">
    <source>
        <dbReference type="EMBL" id="KAK8176887.1"/>
    </source>
</evidence>
<gene>
    <name evidence="1" type="ORF">IWX90DRAFT_481945</name>
</gene>